<dbReference type="Proteomes" id="UP001238155">
    <property type="component" value="Chromosome"/>
</dbReference>
<dbReference type="RefSeq" id="WP_010688915.1">
    <property type="nucleotide sequence ID" value="NZ_CABIZJ010000011.1"/>
</dbReference>
<gene>
    <name evidence="1" type="ORF">Lani381_0782</name>
    <name evidence="2" type="ORF">QFF56_04670</name>
</gene>
<reference evidence="1 3" key="1">
    <citation type="submission" date="2014-04" db="EMBL/GenBank/DDBJ databases">
        <title>Draft Genome Sequence of Lactobacillus animalis 381-IL-28.</title>
        <authorList>
            <person name="Sturino J.M."/>
            <person name="Rajendran M."/>
            <person name="Altermann E."/>
        </authorList>
    </citation>
    <scope>NUCLEOTIDE SEQUENCE [LARGE SCALE GENOMIC DNA]</scope>
    <source>
        <strain evidence="1 3">381-IL-28</strain>
    </source>
</reference>
<evidence type="ECO:0000313" key="4">
    <source>
        <dbReference type="Proteomes" id="UP001238155"/>
    </source>
</evidence>
<protein>
    <submittedName>
        <fullName evidence="2">Uncharacterized protein</fullName>
    </submittedName>
</protein>
<dbReference type="AlphaFoldDB" id="A0AAJ6FQ74"/>
<dbReference type="EMBL" id="CP123751">
    <property type="protein sequence ID" value="WHQ80989.1"/>
    <property type="molecule type" value="Genomic_DNA"/>
</dbReference>
<dbReference type="EMBL" id="JMHU01000007">
    <property type="protein sequence ID" value="KDA46098.1"/>
    <property type="molecule type" value="Genomic_DNA"/>
</dbReference>
<proteinExistence type="predicted"/>
<keyword evidence="3" id="KW-1185">Reference proteome</keyword>
<organism evidence="2 4">
    <name type="scientific">Ligilactobacillus animalis</name>
    <dbReference type="NCBI Taxonomy" id="1605"/>
    <lineage>
        <taxon>Bacteria</taxon>
        <taxon>Bacillati</taxon>
        <taxon>Bacillota</taxon>
        <taxon>Bacilli</taxon>
        <taxon>Lactobacillales</taxon>
        <taxon>Lactobacillaceae</taxon>
        <taxon>Ligilactobacillus</taxon>
    </lineage>
</organism>
<evidence type="ECO:0000313" key="3">
    <source>
        <dbReference type="Proteomes" id="UP000027129"/>
    </source>
</evidence>
<reference evidence="2" key="2">
    <citation type="submission" date="2023-04" db="EMBL/GenBank/DDBJ databases">
        <title>Four porcine-derived lactic acid bacteria strains analyses and their evaluation as potential probiotics based on genomics.</title>
        <authorList>
            <person name="Niu D."/>
        </authorList>
    </citation>
    <scope>NUCLEOTIDE SEQUENCE</scope>
    <source>
        <strain evidence="2">ZSB1</strain>
    </source>
</reference>
<dbReference type="Proteomes" id="UP000027129">
    <property type="component" value="Unassembled WGS sequence"/>
</dbReference>
<accession>A0AAJ6FQ74</accession>
<evidence type="ECO:0000313" key="1">
    <source>
        <dbReference type="EMBL" id="KDA46098.1"/>
    </source>
</evidence>
<evidence type="ECO:0000313" key="2">
    <source>
        <dbReference type="EMBL" id="WHQ80989.1"/>
    </source>
</evidence>
<sequence length="100" mass="11985">MGRHNYLEYQYKIDYYVLKEIWGATGPLLYGAGEQLAEFRHKVGMEHYIMLDEQERMNNPDGCYYFNDVDELVFQGCREEDKIMMRTKIKENMVSRNTVL</sequence>
<dbReference type="GeneID" id="61226406"/>
<name>A0AAJ6FQ74_9LACO</name>